<dbReference type="Proteomes" id="UP001283361">
    <property type="component" value="Unassembled WGS sequence"/>
</dbReference>
<evidence type="ECO:0000313" key="1">
    <source>
        <dbReference type="EMBL" id="KAK3765476.1"/>
    </source>
</evidence>
<sequence length="194" mass="21684">MAVPVCWERAQVCVSVLYSSLVQISRPGFSFPLSDVLSLSKSGENGGKEKNSLSSHVGFLTRVRVGEEEIDCYLMDAEWVEAYRGESNPNSQRDDPVRGRAVIILDISPIHINTGIIQLSVMMERNSSGSMAKKGQCHDVWDEMDANHAVWLLVQDSRSRFYGLVTRELAIVVGQNSRPRFYGLVTSELSMVMR</sequence>
<protein>
    <submittedName>
        <fullName evidence="1">Uncharacterized protein</fullName>
    </submittedName>
</protein>
<dbReference type="AlphaFoldDB" id="A0AAE0ZB84"/>
<accession>A0AAE0ZB84</accession>
<comment type="caution">
    <text evidence="1">The sequence shown here is derived from an EMBL/GenBank/DDBJ whole genome shotgun (WGS) entry which is preliminary data.</text>
</comment>
<reference evidence="1" key="1">
    <citation type="journal article" date="2023" name="G3 (Bethesda)">
        <title>A reference genome for the long-term kleptoplast-retaining sea slug Elysia crispata morphotype clarki.</title>
        <authorList>
            <person name="Eastman K.E."/>
            <person name="Pendleton A.L."/>
            <person name="Shaikh M.A."/>
            <person name="Suttiyut T."/>
            <person name="Ogas R."/>
            <person name="Tomko P."/>
            <person name="Gavelis G."/>
            <person name="Widhalm J.R."/>
            <person name="Wisecaver J.H."/>
        </authorList>
    </citation>
    <scope>NUCLEOTIDE SEQUENCE</scope>
    <source>
        <strain evidence="1">ECLA1</strain>
    </source>
</reference>
<organism evidence="1 2">
    <name type="scientific">Elysia crispata</name>
    <name type="common">lettuce slug</name>
    <dbReference type="NCBI Taxonomy" id="231223"/>
    <lineage>
        <taxon>Eukaryota</taxon>
        <taxon>Metazoa</taxon>
        <taxon>Spiralia</taxon>
        <taxon>Lophotrochozoa</taxon>
        <taxon>Mollusca</taxon>
        <taxon>Gastropoda</taxon>
        <taxon>Heterobranchia</taxon>
        <taxon>Euthyneura</taxon>
        <taxon>Panpulmonata</taxon>
        <taxon>Sacoglossa</taxon>
        <taxon>Placobranchoidea</taxon>
        <taxon>Plakobranchidae</taxon>
        <taxon>Elysia</taxon>
    </lineage>
</organism>
<name>A0AAE0ZB84_9GAST</name>
<evidence type="ECO:0000313" key="2">
    <source>
        <dbReference type="Proteomes" id="UP001283361"/>
    </source>
</evidence>
<gene>
    <name evidence="1" type="ORF">RRG08_054002</name>
</gene>
<keyword evidence="2" id="KW-1185">Reference proteome</keyword>
<dbReference type="EMBL" id="JAWDGP010004298">
    <property type="protein sequence ID" value="KAK3765476.1"/>
    <property type="molecule type" value="Genomic_DNA"/>
</dbReference>
<proteinExistence type="predicted"/>